<protein>
    <submittedName>
        <fullName evidence="2">Unannotated protein</fullName>
    </submittedName>
</protein>
<evidence type="ECO:0000313" key="2">
    <source>
        <dbReference type="EMBL" id="CAB4998448.1"/>
    </source>
</evidence>
<keyword evidence="1" id="KW-0472">Membrane</keyword>
<sequence length="39" mass="4093">MAFCPSFVFAESAEIVICGMMSVPLALMVIVARSDGPTT</sequence>
<proteinExistence type="predicted"/>
<feature type="transmembrane region" description="Helical" evidence="1">
    <location>
        <begin position="12"/>
        <end position="32"/>
    </location>
</feature>
<gene>
    <name evidence="2" type="ORF">UFOPK3974_01356</name>
</gene>
<keyword evidence="1" id="KW-0812">Transmembrane</keyword>
<dbReference type="EMBL" id="CAFBOR010000222">
    <property type="protein sequence ID" value="CAB4998448.1"/>
    <property type="molecule type" value="Genomic_DNA"/>
</dbReference>
<reference evidence="2" key="1">
    <citation type="submission" date="2020-05" db="EMBL/GenBank/DDBJ databases">
        <authorList>
            <person name="Chiriac C."/>
            <person name="Salcher M."/>
            <person name="Ghai R."/>
            <person name="Kavagutti S V."/>
        </authorList>
    </citation>
    <scope>NUCLEOTIDE SEQUENCE</scope>
</reference>
<accession>A0A6J7P0I8</accession>
<organism evidence="2">
    <name type="scientific">freshwater metagenome</name>
    <dbReference type="NCBI Taxonomy" id="449393"/>
    <lineage>
        <taxon>unclassified sequences</taxon>
        <taxon>metagenomes</taxon>
        <taxon>ecological metagenomes</taxon>
    </lineage>
</organism>
<evidence type="ECO:0000256" key="1">
    <source>
        <dbReference type="SAM" id="Phobius"/>
    </source>
</evidence>
<keyword evidence="1" id="KW-1133">Transmembrane helix</keyword>
<name>A0A6J7P0I8_9ZZZZ</name>
<dbReference type="AlphaFoldDB" id="A0A6J7P0I8"/>